<evidence type="ECO:0000313" key="5">
    <source>
        <dbReference type="EMBL" id="CEG33326.1"/>
    </source>
</evidence>
<accession>A0AAN2TTS6</accession>
<keyword evidence="6" id="KW-1185">Reference proteome</keyword>
<proteinExistence type="predicted"/>
<reference evidence="5 6" key="1">
    <citation type="journal article" date="2014" name="Genome Announc.">
        <title>Genome Sequence of Bacillus simplex Strain P558, Isolated from a Human Fecal Sample.</title>
        <authorList>
            <person name="Croce O."/>
            <person name="Hugon P."/>
            <person name="Lagier J.C."/>
            <person name="Bibi F."/>
            <person name="Robert C."/>
            <person name="Azhar E.I."/>
            <person name="Raoult D."/>
            <person name="Fournier P.E."/>
        </authorList>
    </citation>
    <scope>NUCLEOTIDE SEQUENCE [LARGE SCALE GENOMIC DNA]</scope>
    <source>
        <strain evidence="5 6">P558</strain>
    </source>
</reference>
<dbReference type="GO" id="GO:0003700">
    <property type="term" value="F:DNA-binding transcription factor activity"/>
    <property type="evidence" value="ECO:0007669"/>
    <property type="project" value="InterPro"/>
</dbReference>
<protein>
    <submittedName>
        <fullName evidence="5">GntR family transcriptional regulator</fullName>
    </submittedName>
</protein>
<comment type="caution">
    <text evidence="5">The sequence shown here is derived from an EMBL/GenBank/DDBJ whole genome shotgun (WGS) entry which is preliminary data.</text>
</comment>
<dbReference type="CDD" id="cd07377">
    <property type="entry name" value="WHTH_GntR"/>
    <property type="match status" value="1"/>
</dbReference>
<dbReference type="InterPro" id="IPR011711">
    <property type="entry name" value="GntR_C"/>
</dbReference>
<evidence type="ECO:0000259" key="4">
    <source>
        <dbReference type="PROSITE" id="PS50949"/>
    </source>
</evidence>
<name>A0AAN2TTS6_9BACI</name>
<dbReference type="InterPro" id="IPR036388">
    <property type="entry name" value="WH-like_DNA-bd_sf"/>
</dbReference>
<keyword evidence="3" id="KW-0804">Transcription</keyword>
<dbReference type="Pfam" id="PF07729">
    <property type="entry name" value="FCD"/>
    <property type="match status" value="1"/>
</dbReference>
<evidence type="ECO:0000256" key="2">
    <source>
        <dbReference type="ARBA" id="ARBA00023125"/>
    </source>
</evidence>
<dbReference type="GO" id="GO:0003677">
    <property type="term" value="F:DNA binding"/>
    <property type="evidence" value="ECO:0007669"/>
    <property type="project" value="UniProtKB-KW"/>
</dbReference>
<dbReference type="InterPro" id="IPR008920">
    <property type="entry name" value="TF_FadR/GntR_C"/>
</dbReference>
<dbReference type="SMART" id="SM00895">
    <property type="entry name" value="FCD"/>
    <property type="match status" value="1"/>
</dbReference>
<evidence type="ECO:0000313" key="6">
    <source>
        <dbReference type="Proteomes" id="UP000182110"/>
    </source>
</evidence>
<dbReference type="EMBL" id="CCXW01000001">
    <property type="protein sequence ID" value="CEG33326.1"/>
    <property type="molecule type" value="Genomic_DNA"/>
</dbReference>
<keyword evidence="1" id="KW-0805">Transcription regulation</keyword>
<dbReference type="SUPFAM" id="SSF46785">
    <property type="entry name" value="Winged helix' DNA-binding domain"/>
    <property type="match status" value="1"/>
</dbReference>
<organism evidence="5 6">
    <name type="scientific">Peribacillus simplex</name>
    <dbReference type="NCBI Taxonomy" id="1478"/>
    <lineage>
        <taxon>Bacteria</taxon>
        <taxon>Bacillati</taxon>
        <taxon>Bacillota</taxon>
        <taxon>Bacilli</taxon>
        <taxon>Bacillales</taxon>
        <taxon>Bacillaceae</taxon>
        <taxon>Peribacillus</taxon>
    </lineage>
</organism>
<gene>
    <name evidence="5" type="ORF">BN1180_03498</name>
</gene>
<dbReference type="InterPro" id="IPR036390">
    <property type="entry name" value="WH_DNA-bd_sf"/>
</dbReference>
<dbReference type="Gene3D" id="1.10.10.10">
    <property type="entry name" value="Winged helix-like DNA-binding domain superfamily/Winged helix DNA-binding domain"/>
    <property type="match status" value="1"/>
</dbReference>
<keyword evidence="2" id="KW-0238">DNA-binding</keyword>
<feature type="domain" description="HTH gntR-type" evidence="4">
    <location>
        <begin position="18"/>
        <end position="86"/>
    </location>
</feature>
<dbReference type="Proteomes" id="UP000182110">
    <property type="component" value="Unassembled WGS sequence"/>
</dbReference>
<dbReference type="PRINTS" id="PR00035">
    <property type="entry name" value="HTHGNTR"/>
</dbReference>
<evidence type="ECO:0000256" key="1">
    <source>
        <dbReference type="ARBA" id="ARBA00023015"/>
    </source>
</evidence>
<dbReference type="SUPFAM" id="SSF48008">
    <property type="entry name" value="GntR ligand-binding domain-like"/>
    <property type="match status" value="1"/>
</dbReference>
<evidence type="ECO:0000256" key="3">
    <source>
        <dbReference type="ARBA" id="ARBA00023163"/>
    </source>
</evidence>
<dbReference type="Pfam" id="PF00392">
    <property type="entry name" value="GntR"/>
    <property type="match status" value="1"/>
</dbReference>
<dbReference type="InterPro" id="IPR000524">
    <property type="entry name" value="Tscrpt_reg_HTH_GntR"/>
</dbReference>
<dbReference type="SMART" id="SM00345">
    <property type="entry name" value="HTH_GNTR"/>
    <property type="match status" value="1"/>
</dbReference>
<dbReference type="PROSITE" id="PS50949">
    <property type="entry name" value="HTH_GNTR"/>
    <property type="match status" value="1"/>
</dbReference>
<sequence length="239" mass="27040">MSERIEGGCVNVGKIFTKKVSETVEEEIEKMIESGKFQSGEKLPSVRELCDLFGVGRSAVRDAITTLKGKGTVYVKQGEGTYICEFDSTKLFTNHMLIPSCEDIKDLFQVRKILETGIAEMAASNRSVQDLARMEEILSNLCINGWEGDYHFHMAIANATGNKSLIQLVQTISTAMKKAMIDFHRYIQENENIVKTMDEQHDKIYESIKMGNPIKANQSMINHLHYVEEILQNNILQKV</sequence>
<dbReference type="Gene3D" id="1.20.120.530">
    <property type="entry name" value="GntR ligand-binding domain-like"/>
    <property type="match status" value="1"/>
</dbReference>
<dbReference type="AlphaFoldDB" id="A0AAN2TTS6"/>
<dbReference type="PANTHER" id="PTHR43537:SF5">
    <property type="entry name" value="UXU OPERON TRANSCRIPTIONAL REGULATOR"/>
    <property type="match status" value="1"/>
</dbReference>
<dbReference type="PANTHER" id="PTHR43537">
    <property type="entry name" value="TRANSCRIPTIONAL REGULATOR, GNTR FAMILY"/>
    <property type="match status" value="1"/>
</dbReference>